<dbReference type="InterPro" id="IPR025904">
    <property type="entry name" value="Tubulin-like"/>
</dbReference>
<dbReference type="InterPro" id="IPR036525">
    <property type="entry name" value="Tubulin/FtsZ_GTPase_sf"/>
</dbReference>
<protein>
    <recommendedName>
        <fullName evidence="2">Tubulin-like protein</fullName>
    </recommendedName>
</protein>
<name>A0A6J4R854_9ACTN</name>
<reference evidence="1" key="1">
    <citation type="submission" date="2020-02" db="EMBL/GenBank/DDBJ databases">
        <authorList>
            <person name="Meier V. D."/>
        </authorList>
    </citation>
    <scope>NUCLEOTIDE SEQUENCE</scope>
    <source>
        <strain evidence="1">AVDCRST_MAG28</strain>
    </source>
</reference>
<sequence length="572" mass="64152">MSLSLYHSATGKQAPHCIHAIGIGKAGTYMVDALLRTGEIEDLLEDKRARFTALSVDIGDQDQQQFRNYGQGFLERLEGRDIPSDRAQIRTVSMEVPSRDDLFAKLRRYREYLKIEYPRYYWNPNYEPWLPEDVEMPEADRGRMVEGTTVASTEHIPRAVSKAIYNTEYYEDGPVAQALEEFAESVKKTKQLPSIILICFGLGGGTGSGIVVDLARHIANVKLGRRIPVVGVGVLPHSGDPEENRGGNLFATLNELDCMLDEEKNQGVQAVWGDLYNNPFTGGFFALPQEHSLQRVQRYAKTSEGMSDPGIREGQAHRTAGKYVADCFMRYVAQDYGRELFKVMRPMGMTGAPHEASHATDRYWTLFDVAKLMHPGVQVLPGEPMGKWREAVSEWIGYIPQWSGLKEGFKTDYIEAHTFAPRAVWNDTVQQKLEDTLNEFLLPGDDGTLNTTLGEAFDELTVLSDIIIPGVARTDLNVFWEAREKYDQMSWDEKLLAHSWLLDLGTMLSEPSTRFEGMAGECIWGCACWVVVPYEALRGDAPVSANRLEATQSFIAEALDTVVEIPDLSTSK</sequence>
<evidence type="ECO:0008006" key="2">
    <source>
        <dbReference type="Google" id="ProtNLM"/>
    </source>
</evidence>
<dbReference type="Gene3D" id="3.40.50.1440">
    <property type="entry name" value="Tubulin/FtsZ, GTPase domain"/>
    <property type="match status" value="1"/>
</dbReference>
<dbReference type="Pfam" id="PF13809">
    <property type="entry name" value="Tubulin_2"/>
    <property type="match status" value="1"/>
</dbReference>
<proteinExistence type="predicted"/>
<evidence type="ECO:0000313" key="1">
    <source>
        <dbReference type="EMBL" id="CAA9462998.1"/>
    </source>
</evidence>
<dbReference type="AlphaFoldDB" id="A0A6J4R854"/>
<gene>
    <name evidence="1" type="ORF">AVDCRST_MAG28-3634</name>
</gene>
<dbReference type="SUPFAM" id="SSF52490">
    <property type="entry name" value="Tubulin nucleotide-binding domain-like"/>
    <property type="match status" value="1"/>
</dbReference>
<dbReference type="EMBL" id="CADCVE010000091">
    <property type="protein sequence ID" value="CAA9462998.1"/>
    <property type="molecule type" value="Genomic_DNA"/>
</dbReference>
<accession>A0A6J4R854</accession>
<organism evidence="1">
    <name type="scientific">uncultured Rubrobacteraceae bacterium</name>
    <dbReference type="NCBI Taxonomy" id="349277"/>
    <lineage>
        <taxon>Bacteria</taxon>
        <taxon>Bacillati</taxon>
        <taxon>Actinomycetota</taxon>
        <taxon>Rubrobacteria</taxon>
        <taxon>Rubrobacterales</taxon>
        <taxon>Rubrobacteraceae</taxon>
        <taxon>environmental samples</taxon>
    </lineage>
</organism>